<protein>
    <recommendedName>
        <fullName evidence="2">COR domain-containing protein</fullName>
    </recommendedName>
</protein>
<accession>A0A7J7JJY8</accession>
<sequence>MCDVSSIDLANLTDFGKPFKLSVWDFSGDPFYLNTIHHFLDAKALYLLTFDLSTYRTGDFQDTFAFWLDYVVARNNEVKLLVVGTHADLLNAATIKRICAEVENLIKGHFAVFKENIEKKIEAIEAVKPITSYMQEQLKHYFGTLKKVSTFVHSTQAVSSLSYDGFEQLIDSLTELASDNTLFPNGLQQIPSLWISVHDTVEDLAKKTRVPLLHIDEFQSKLISNHGMKNMMKDICMYLHDTGTIVWVHNDEKLKDYVFLRPRWLIDVIKSLIRNDMKNLDYEEMDEVLLANAVLKHR</sequence>
<dbReference type="Pfam" id="PF16095">
    <property type="entry name" value="COR-A"/>
    <property type="match status" value="1"/>
</dbReference>
<evidence type="ECO:0000313" key="4">
    <source>
        <dbReference type="Proteomes" id="UP000593567"/>
    </source>
</evidence>
<organism evidence="3 4">
    <name type="scientific">Bugula neritina</name>
    <name type="common">Brown bryozoan</name>
    <name type="synonym">Sertularia neritina</name>
    <dbReference type="NCBI Taxonomy" id="10212"/>
    <lineage>
        <taxon>Eukaryota</taxon>
        <taxon>Metazoa</taxon>
        <taxon>Spiralia</taxon>
        <taxon>Lophotrochozoa</taxon>
        <taxon>Bryozoa</taxon>
        <taxon>Gymnolaemata</taxon>
        <taxon>Cheilostomatida</taxon>
        <taxon>Flustrina</taxon>
        <taxon>Buguloidea</taxon>
        <taxon>Bugulidae</taxon>
        <taxon>Bugula</taxon>
    </lineage>
</organism>
<feature type="domain" description="COR" evidence="2">
    <location>
        <begin position="191"/>
        <end position="277"/>
    </location>
</feature>
<dbReference type="SUPFAM" id="SSF52540">
    <property type="entry name" value="P-loop containing nucleoside triphosphate hydrolases"/>
    <property type="match status" value="1"/>
</dbReference>
<reference evidence="3" key="1">
    <citation type="submission" date="2020-06" db="EMBL/GenBank/DDBJ databases">
        <title>Draft genome of Bugula neritina, a colonial animal packing powerful symbionts and potential medicines.</title>
        <authorList>
            <person name="Rayko M."/>
        </authorList>
    </citation>
    <scope>NUCLEOTIDE SEQUENCE [LARGE SCALE GENOMIC DNA]</scope>
    <source>
        <strain evidence="3">Kwan_BN1</strain>
    </source>
</reference>
<evidence type="ECO:0000259" key="2">
    <source>
        <dbReference type="Pfam" id="PF16095"/>
    </source>
</evidence>
<keyword evidence="1" id="KW-0677">Repeat</keyword>
<dbReference type="Proteomes" id="UP000593567">
    <property type="component" value="Unassembled WGS sequence"/>
</dbReference>
<dbReference type="EMBL" id="VXIV02002234">
    <property type="protein sequence ID" value="KAF6026659.1"/>
    <property type="molecule type" value="Genomic_DNA"/>
</dbReference>
<dbReference type="Gene3D" id="1.10.10.10">
    <property type="entry name" value="Winged helix-like DNA-binding domain superfamily/Winged helix DNA-binding domain"/>
    <property type="match status" value="1"/>
</dbReference>
<name>A0A7J7JJY8_BUGNE</name>
<dbReference type="Pfam" id="PF08477">
    <property type="entry name" value="Roc"/>
    <property type="match status" value="1"/>
</dbReference>
<dbReference type="OrthoDB" id="676979at2759"/>
<evidence type="ECO:0000313" key="3">
    <source>
        <dbReference type="EMBL" id="KAF6026659.1"/>
    </source>
</evidence>
<keyword evidence="4" id="KW-1185">Reference proteome</keyword>
<dbReference type="InterPro" id="IPR027417">
    <property type="entry name" value="P-loop_NTPase"/>
</dbReference>
<evidence type="ECO:0000256" key="1">
    <source>
        <dbReference type="ARBA" id="ARBA00022737"/>
    </source>
</evidence>
<dbReference type="InterPro" id="IPR036388">
    <property type="entry name" value="WH-like_DNA-bd_sf"/>
</dbReference>
<proteinExistence type="predicted"/>
<comment type="caution">
    <text evidence="3">The sequence shown here is derived from an EMBL/GenBank/DDBJ whole genome shotgun (WGS) entry which is preliminary data.</text>
</comment>
<dbReference type="Gene3D" id="3.40.50.300">
    <property type="entry name" value="P-loop containing nucleotide triphosphate hydrolases"/>
    <property type="match status" value="1"/>
</dbReference>
<gene>
    <name evidence="3" type="ORF">EB796_015035</name>
</gene>
<dbReference type="AlphaFoldDB" id="A0A7J7JJY8"/>
<dbReference type="InterPro" id="IPR032171">
    <property type="entry name" value="COR-A"/>
</dbReference>